<evidence type="ECO:0000256" key="2">
    <source>
        <dbReference type="SAM" id="MobiDB-lite"/>
    </source>
</evidence>
<dbReference type="Proteomes" id="UP000317940">
    <property type="component" value="Unassembled WGS sequence"/>
</dbReference>
<feature type="compositionally biased region" description="Low complexity" evidence="2">
    <location>
        <begin position="310"/>
        <end position="322"/>
    </location>
</feature>
<sequence>MSDAIPSYGFTQARRGYAPEQVDRALTALTAQRDEAWHRLSVLGAQIRDLETALVAARQAAAEAPEPDYTTLSEQAGDLMAIADNEARQIREKAERFAEDTRDDTYQAGQDGQQAAEEYSAATRTEADQAARRTDERTRAEAERLRGEADRDSRTTRDTATAEAAKIRVAAAEAGERAEAKLAELRREADERFAAEEAAAQAADAASSTAAEGRLREAEQHRESVLGVVKQIDTDAQARADKLVEQARREAERINSASAEERAAFDERLSTVQTHLDHIKGTLASLTGKAVGMIEAGDRPAAGGVTEPPAGSDAAAGTAADAGSEDETGEVPLPPTADAPTTVLRLPADFRQQAAAAAPTGPDPRAVQPPIAQPPIAQPPTAPPPAAQPPVPPRPVAPPPVPPAPPTAAAAPVAPASEDETRVLPKVEAETAVIPKIVIIDDGVTMDTLPNTVGRRRS</sequence>
<keyword evidence="4" id="KW-1185">Reference proteome</keyword>
<reference evidence="3 4" key="1">
    <citation type="submission" date="2019-06" db="EMBL/GenBank/DDBJ databases">
        <title>Sequencing the genomes of 1000 actinobacteria strains.</title>
        <authorList>
            <person name="Klenk H.-P."/>
        </authorList>
    </citation>
    <scope>NUCLEOTIDE SEQUENCE [LARGE SCALE GENOMIC DNA]</scope>
    <source>
        <strain evidence="3 4">DSM 44826</strain>
    </source>
</reference>
<feature type="compositionally biased region" description="Low complexity" evidence="2">
    <location>
        <begin position="197"/>
        <end position="212"/>
    </location>
</feature>
<keyword evidence="1" id="KW-0175">Coiled coil</keyword>
<feature type="region of interest" description="Disordered" evidence="2">
    <location>
        <begin position="96"/>
        <end position="162"/>
    </location>
</feature>
<feature type="region of interest" description="Disordered" evidence="2">
    <location>
        <begin position="197"/>
        <end position="220"/>
    </location>
</feature>
<evidence type="ECO:0000313" key="3">
    <source>
        <dbReference type="EMBL" id="TWF98231.1"/>
    </source>
</evidence>
<evidence type="ECO:0000256" key="1">
    <source>
        <dbReference type="SAM" id="Coils"/>
    </source>
</evidence>
<comment type="caution">
    <text evidence="3">The sequence shown here is derived from an EMBL/GenBank/DDBJ whole genome shotgun (WGS) entry which is preliminary data.</text>
</comment>
<feature type="coiled-coil region" evidence="1">
    <location>
        <begin position="237"/>
        <end position="264"/>
    </location>
</feature>
<protein>
    <recommendedName>
        <fullName evidence="5">DivIVA protein</fullName>
    </recommendedName>
</protein>
<gene>
    <name evidence="3" type="ORF">FHX73_112035</name>
</gene>
<feature type="compositionally biased region" description="Low complexity" evidence="2">
    <location>
        <begin position="407"/>
        <end position="416"/>
    </location>
</feature>
<dbReference type="EMBL" id="VIWT01000001">
    <property type="protein sequence ID" value="TWF98231.1"/>
    <property type="molecule type" value="Genomic_DNA"/>
</dbReference>
<feature type="compositionally biased region" description="Pro residues" evidence="2">
    <location>
        <begin position="371"/>
        <end position="406"/>
    </location>
</feature>
<proteinExistence type="predicted"/>
<dbReference type="RefSeq" id="WP_211786166.1">
    <property type="nucleotide sequence ID" value="NZ_BAAAMZ010000018.1"/>
</dbReference>
<feature type="compositionally biased region" description="Low complexity" evidence="2">
    <location>
        <begin position="347"/>
        <end position="370"/>
    </location>
</feature>
<feature type="compositionally biased region" description="Low complexity" evidence="2">
    <location>
        <begin position="106"/>
        <end position="119"/>
    </location>
</feature>
<feature type="compositionally biased region" description="Basic and acidic residues" evidence="2">
    <location>
        <begin position="96"/>
        <end position="105"/>
    </location>
</feature>
<name>A0A561UFT3_9ACTN</name>
<dbReference type="AlphaFoldDB" id="A0A561UFT3"/>
<organism evidence="3 4">
    <name type="scientific">Kitasatospora viridis</name>
    <dbReference type="NCBI Taxonomy" id="281105"/>
    <lineage>
        <taxon>Bacteria</taxon>
        <taxon>Bacillati</taxon>
        <taxon>Actinomycetota</taxon>
        <taxon>Actinomycetes</taxon>
        <taxon>Kitasatosporales</taxon>
        <taxon>Streptomycetaceae</taxon>
        <taxon>Kitasatospora</taxon>
    </lineage>
</organism>
<feature type="region of interest" description="Disordered" evidence="2">
    <location>
        <begin position="298"/>
        <end position="423"/>
    </location>
</feature>
<evidence type="ECO:0000313" key="4">
    <source>
        <dbReference type="Proteomes" id="UP000317940"/>
    </source>
</evidence>
<evidence type="ECO:0008006" key="5">
    <source>
        <dbReference type="Google" id="ProtNLM"/>
    </source>
</evidence>
<feature type="compositionally biased region" description="Basic and acidic residues" evidence="2">
    <location>
        <begin position="125"/>
        <end position="157"/>
    </location>
</feature>
<accession>A0A561UFT3</accession>